<comment type="caution">
    <text evidence="2">The sequence shown here is derived from an EMBL/GenBank/DDBJ whole genome shotgun (WGS) entry which is preliminary data.</text>
</comment>
<dbReference type="Proteomes" id="UP001159363">
    <property type="component" value="Chromosome 10"/>
</dbReference>
<name>A0ABQ9GLE1_9NEOP</name>
<evidence type="ECO:0000256" key="1">
    <source>
        <dbReference type="SAM" id="MobiDB-lite"/>
    </source>
</evidence>
<protein>
    <submittedName>
        <fullName evidence="2">Uncharacterized protein</fullName>
    </submittedName>
</protein>
<evidence type="ECO:0000313" key="2">
    <source>
        <dbReference type="EMBL" id="KAJ8872851.1"/>
    </source>
</evidence>
<feature type="compositionally biased region" description="Pro residues" evidence="1">
    <location>
        <begin position="906"/>
        <end position="915"/>
    </location>
</feature>
<proteinExistence type="predicted"/>
<accession>A0ABQ9GLE1</accession>
<dbReference type="EMBL" id="JARBHB010000011">
    <property type="protein sequence ID" value="KAJ8872851.1"/>
    <property type="molecule type" value="Genomic_DNA"/>
</dbReference>
<sequence length="1000" mass="112349">MSRECRGDTLLMTGFQAGTRTRQEMRPLGWSGARMQRQGKWEHPKKSRLRAVLPSRVPKCEDFRSEPGSSWWEASALATAPTLRTEMHRFEVSCSECRHHACSLYEYAVIAYCTDADIEEHVLFGSDSLFSRRSLVQSDNGVQCSAYKRVAVKSTIQMRSNCLSREFQPKNTREMTSLVKQLVGEEFANQRLVTSLPAGSSANRRYSAAHRRRGIINSRDSQEFPRQETMSELNNKRGHFTENMYKHAGGDMEELGRGYTGCRTTSLTQVQLLKRLHLPSNEFRLQLFLVQSEQFSGKNALNGCLYCLDEVIYYCENSPLPTPVRVLSRTGSLPDFRKWESCRTMPLVDGFSRGSAVSPALALRRCFIASYSHRFAFIGSQDLLVKSSSISLRAQFTIGRVASRFPGADWRTALQHVAASAGKLLARVNGVPAAPRVTCLGLVAAPTISQAQPILTPGLTDPATSLLCQGMHLVIKASSNTHYALMGGIRVPDASPLQLREKEEPPVEGGRGGEDVALPTAGSARAARALSRRAYWQRASSCDTHARAVLIKKRPTCACQERYNFRYPGSAPCRVPCHQHTSPRSGCIDTCRRKHPDNKYTTFSATDNFSEALIKLYVLPVYLSASFKQSLESYTTAQIQNTESFRIPFGFELPGRTMLILHEAFFATETRKLSFLRQLRFDSQSVKKPRIDNTRVDLLRVWLWLNWQQMQNKQRQKQTKVANIGNFTYIHAQQVGYDEGEGVVNQTTVISKYSTPVMFSRKKRKFEIGDQICMYASWLVPLLLCCARNRNKPVPEAANVDTTVVIRRWWRRLSLNVSRVESLQARECDANTHRCIFSPRLSSRDQLEDFTSGCLTDTPRVASGHKNTADPRSLHDIKSPPPPPLFSLVSLFAFASNGSPARDASAPPPPPPPIFQPGNINLDKRRIPSGRRDATQPSSQNPDVSEVAVRRFSPKGKLAVDRMLQYWMSILPGKHSPHQEEEKIFYGYGSANASFLHYSP</sequence>
<feature type="compositionally biased region" description="Basic and acidic residues" evidence="1">
    <location>
        <begin position="867"/>
        <end position="878"/>
    </location>
</feature>
<organism evidence="2 3">
    <name type="scientific">Dryococelus australis</name>
    <dbReference type="NCBI Taxonomy" id="614101"/>
    <lineage>
        <taxon>Eukaryota</taxon>
        <taxon>Metazoa</taxon>
        <taxon>Ecdysozoa</taxon>
        <taxon>Arthropoda</taxon>
        <taxon>Hexapoda</taxon>
        <taxon>Insecta</taxon>
        <taxon>Pterygota</taxon>
        <taxon>Neoptera</taxon>
        <taxon>Polyneoptera</taxon>
        <taxon>Phasmatodea</taxon>
        <taxon>Verophasmatodea</taxon>
        <taxon>Anareolatae</taxon>
        <taxon>Phasmatidae</taxon>
        <taxon>Eurycanthinae</taxon>
        <taxon>Dryococelus</taxon>
    </lineage>
</organism>
<keyword evidence="3" id="KW-1185">Reference proteome</keyword>
<feature type="compositionally biased region" description="Basic and acidic residues" evidence="1">
    <location>
        <begin position="922"/>
        <end position="934"/>
    </location>
</feature>
<reference evidence="2 3" key="1">
    <citation type="submission" date="2023-02" db="EMBL/GenBank/DDBJ databases">
        <title>LHISI_Scaffold_Assembly.</title>
        <authorList>
            <person name="Stuart O.P."/>
            <person name="Cleave R."/>
            <person name="Magrath M.J.L."/>
            <person name="Mikheyev A.S."/>
        </authorList>
    </citation>
    <scope>NUCLEOTIDE SEQUENCE [LARGE SCALE GENOMIC DNA]</scope>
    <source>
        <strain evidence="2">Daus_M_001</strain>
        <tissue evidence="2">Leg muscle</tissue>
    </source>
</reference>
<feature type="region of interest" description="Disordered" evidence="1">
    <location>
        <begin position="899"/>
        <end position="946"/>
    </location>
</feature>
<gene>
    <name evidence="2" type="ORF">PR048_026467</name>
</gene>
<evidence type="ECO:0000313" key="3">
    <source>
        <dbReference type="Proteomes" id="UP001159363"/>
    </source>
</evidence>
<feature type="region of interest" description="Disordered" evidence="1">
    <location>
        <begin position="853"/>
        <end position="880"/>
    </location>
</feature>